<gene>
    <name evidence="2" type="ORF">COCVIDRAFT_32102</name>
</gene>
<proteinExistence type="predicted"/>
<feature type="chain" id="PRO_5004890917" evidence="1">
    <location>
        <begin position="20"/>
        <end position="106"/>
    </location>
</feature>
<keyword evidence="3" id="KW-1185">Reference proteome</keyword>
<dbReference type="HOGENOM" id="CLU_2222779_0_0_1"/>
<evidence type="ECO:0000256" key="1">
    <source>
        <dbReference type="SAM" id="SignalP"/>
    </source>
</evidence>
<keyword evidence="1" id="KW-0732">Signal</keyword>
<reference evidence="2 3" key="1">
    <citation type="journal article" date="2013" name="PLoS Genet.">
        <title>Comparative genome structure, secondary metabolite, and effector coding capacity across Cochliobolus pathogens.</title>
        <authorList>
            <person name="Condon B.J."/>
            <person name="Leng Y."/>
            <person name="Wu D."/>
            <person name="Bushley K.E."/>
            <person name="Ohm R.A."/>
            <person name="Otillar R."/>
            <person name="Martin J."/>
            <person name="Schackwitz W."/>
            <person name="Grimwood J."/>
            <person name="MohdZainudin N."/>
            <person name="Xue C."/>
            <person name="Wang R."/>
            <person name="Manning V.A."/>
            <person name="Dhillon B."/>
            <person name="Tu Z.J."/>
            <person name="Steffenson B.J."/>
            <person name="Salamov A."/>
            <person name="Sun H."/>
            <person name="Lowry S."/>
            <person name="LaButti K."/>
            <person name="Han J."/>
            <person name="Copeland A."/>
            <person name="Lindquist E."/>
            <person name="Barry K."/>
            <person name="Schmutz J."/>
            <person name="Baker S.E."/>
            <person name="Ciuffetti L.M."/>
            <person name="Grigoriev I.V."/>
            <person name="Zhong S."/>
            <person name="Turgeon B.G."/>
        </authorList>
    </citation>
    <scope>NUCLEOTIDE SEQUENCE [LARGE SCALE GENOMIC DNA]</scope>
    <source>
        <strain evidence="2 3">FI3</strain>
    </source>
</reference>
<sequence>MMVTTAATVLLTILTISTAQQTEPVAYEFGYSAKVNCDRGSWSYSHNPDAVCAYLPGVRLDITKITDSCRVFIYKESDCTGEEKQVHVRNNCLDTSAYSSIKAFCH</sequence>
<dbReference type="GeneID" id="26254964"/>
<accession>W7E3A9</accession>
<dbReference type="Proteomes" id="UP000054337">
    <property type="component" value="Unassembled WGS sequence"/>
</dbReference>
<evidence type="ECO:0000313" key="3">
    <source>
        <dbReference type="Proteomes" id="UP000054337"/>
    </source>
</evidence>
<protein>
    <submittedName>
        <fullName evidence="2">Uncharacterized protein</fullName>
    </submittedName>
</protein>
<name>W7E3A9_BIPV3</name>
<dbReference type="EMBL" id="KI969000">
    <property type="protein sequence ID" value="EUN20475.1"/>
    <property type="molecule type" value="Genomic_DNA"/>
</dbReference>
<evidence type="ECO:0000313" key="2">
    <source>
        <dbReference type="EMBL" id="EUN20475.1"/>
    </source>
</evidence>
<organism evidence="2 3">
    <name type="scientific">Bipolaris victoriae (strain FI3)</name>
    <name type="common">Victoria blight of oats agent</name>
    <name type="synonym">Cochliobolus victoriae</name>
    <dbReference type="NCBI Taxonomy" id="930091"/>
    <lineage>
        <taxon>Eukaryota</taxon>
        <taxon>Fungi</taxon>
        <taxon>Dikarya</taxon>
        <taxon>Ascomycota</taxon>
        <taxon>Pezizomycotina</taxon>
        <taxon>Dothideomycetes</taxon>
        <taxon>Pleosporomycetidae</taxon>
        <taxon>Pleosporales</taxon>
        <taxon>Pleosporineae</taxon>
        <taxon>Pleosporaceae</taxon>
        <taxon>Bipolaris</taxon>
    </lineage>
</organism>
<dbReference type="AlphaFoldDB" id="W7E3A9"/>
<dbReference type="RefSeq" id="XP_014550049.1">
    <property type="nucleotide sequence ID" value="XM_014694563.1"/>
</dbReference>
<feature type="signal peptide" evidence="1">
    <location>
        <begin position="1"/>
        <end position="19"/>
    </location>
</feature>